<dbReference type="InterPro" id="IPR041627">
    <property type="entry name" value="AAA_lid_6"/>
</dbReference>
<evidence type="ECO:0000256" key="1">
    <source>
        <dbReference type="ARBA" id="ARBA00010378"/>
    </source>
</evidence>
<dbReference type="InterPro" id="IPR012334">
    <property type="entry name" value="Pectin_lyas_fold"/>
</dbReference>
<feature type="region of interest" description="Disordered" evidence="4">
    <location>
        <begin position="1479"/>
        <end position="1559"/>
    </location>
</feature>
<dbReference type="Gene3D" id="2.160.20.10">
    <property type="entry name" value="Single-stranded right-handed beta-helix, Pectin lyase-like"/>
    <property type="match status" value="2"/>
</dbReference>
<reference evidence="6" key="1">
    <citation type="submission" date="2022-06" db="EMBL/GenBank/DDBJ databases">
        <title>Complete genome sequence of Streptomyces nigrescens HEK616.</title>
        <authorList>
            <person name="Asamizu S."/>
            <person name="Onaka H."/>
        </authorList>
    </citation>
    <scope>NUCLEOTIDE SEQUENCE</scope>
    <source>
        <strain evidence="6">HEK616</strain>
        <plasmid evidence="6">SNP1</plasmid>
    </source>
</reference>
<geneLocation type="plasmid" evidence="6 7">
    <name>SNP1</name>
</geneLocation>
<dbReference type="Pfam" id="PF13229">
    <property type="entry name" value="Beta_helix"/>
    <property type="match status" value="2"/>
</dbReference>
<feature type="region of interest" description="Disordered" evidence="4">
    <location>
        <begin position="423"/>
        <end position="465"/>
    </location>
</feature>
<dbReference type="Proteomes" id="UP001059597">
    <property type="component" value="Plasmid SNP1"/>
</dbReference>
<dbReference type="Gene3D" id="3.90.176.10">
    <property type="entry name" value="Toxin ADP-ribosyltransferase, Chain A, domain 1"/>
    <property type="match status" value="1"/>
</dbReference>
<feature type="compositionally biased region" description="Low complexity" evidence="4">
    <location>
        <begin position="515"/>
        <end position="533"/>
    </location>
</feature>
<feature type="compositionally biased region" description="Low complexity" evidence="4">
    <location>
        <begin position="697"/>
        <end position="710"/>
    </location>
</feature>
<accession>A0ABM8A728</accession>
<dbReference type="InterPro" id="IPR027417">
    <property type="entry name" value="P-loop_NTPase"/>
</dbReference>
<dbReference type="Gene3D" id="1.10.8.60">
    <property type="match status" value="1"/>
</dbReference>
<feature type="region of interest" description="Disordered" evidence="4">
    <location>
        <begin position="592"/>
        <end position="633"/>
    </location>
</feature>
<proteinExistence type="inferred from homology"/>
<gene>
    <name evidence="6" type="ORF">HEK616_79120</name>
</gene>
<feature type="region of interest" description="Disordered" evidence="4">
    <location>
        <begin position="663"/>
        <end position="747"/>
    </location>
</feature>
<dbReference type="SMART" id="SM00710">
    <property type="entry name" value="PbH1"/>
    <property type="match status" value="12"/>
</dbReference>
<feature type="compositionally biased region" description="Low complexity" evidence="4">
    <location>
        <begin position="433"/>
        <end position="465"/>
    </location>
</feature>
<keyword evidence="2" id="KW-0547">Nucleotide-binding</keyword>
<dbReference type="InterPro" id="IPR011050">
    <property type="entry name" value="Pectin_lyase_fold/virulence"/>
</dbReference>
<dbReference type="RefSeq" id="WP_261957957.1">
    <property type="nucleotide sequence ID" value="NZ_AP026074.1"/>
</dbReference>
<feature type="compositionally biased region" description="Basic and acidic residues" evidence="4">
    <location>
        <begin position="1538"/>
        <end position="1547"/>
    </location>
</feature>
<dbReference type="Pfam" id="PF17866">
    <property type="entry name" value="AAA_lid_6"/>
    <property type="match status" value="1"/>
</dbReference>
<keyword evidence="7" id="KW-1185">Reference proteome</keyword>
<keyword evidence="6" id="KW-0614">Plasmid</keyword>
<keyword evidence="3" id="KW-0067">ATP-binding</keyword>
<organism evidence="6 7">
    <name type="scientific">Streptomyces nigrescens</name>
    <dbReference type="NCBI Taxonomy" id="1920"/>
    <lineage>
        <taxon>Bacteria</taxon>
        <taxon>Bacillati</taxon>
        <taxon>Actinomycetota</taxon>
        <taxon>Actinomycetes</taxon>
        <taxon>Kitasatosporales</taxon>
        <taxon>Streptomycetaceae</taxon>
        <taxon>Streptomyces</taxon>
    </lineage>
</organism>
<dbReference type="PANTHER" id="PTHR43392">
    <property type="entry name" value="AAA-TYPE ATPASE FAMILY PROTEIN / ANKYRIN REPEAT FAMILY PROTEIN"/>
    <property type="match status" value="1"/>
</dbReference>
<dbReference type="PRINTS" id="PR00819">
    <property type="entry name" value="CBXCFQXSUPER"/>
</dbReference>
<dbReference type="CDD" id="cd00009">
    <property type="entry name" value="AAA"/>
    <property type="match status" value="1"/>
</dbReference>
<feature type="region of interest" description="Disordered" evidence="4">
    <location>
        <begin position="983"/>
        <end position="1009"/>
    </location>
</feature>
<evidence type="ECO:0000259" key="5">
    <source>
        <dbReference type="SMART" id="SM00382"/>
    </source>
</evidence>
<evidence type="ECO:0000256" key="3">
    <source>
        <dbReference type="ARBA" id="ARBA00022840"/>
    </source>
</evidence>
<feature type="compositionally biased region" description="Basic and acidic residues" evidence="4">
    <location>
        <begin position="1490"/>
        <end position="1525"/>
    </location>
</feature>
<evidence type="ECO:0000313" key="7">
    <source>
        <dbReference type="Proteomes" id="UP001059597"/>
    </source>
</evidence>
<dbReference type="SUPFAM" id="SSF52540">
    <property type="entry name" value="P-loop containing nucleoside triphosphate hydrolases"/>
    <property type="match status" value="2"/>
</dbReference>
<feature type="region of interest" description="Disordered" evidence="4">
    <location>
        <begin position="1818"/>
        <end position="1843"/>
    </location>
</feature>
<feature type="domain" description="AAA+ ATPase" evidence="5">
    <location>
        <begin position="1598"/>
        <end position="1739"/>
    </location>
</feature>
<name>A0ABM8A728_STRNI</name>
<dbReference type="InterPro" id="IPR000641">
    <property type="entry name" value="CbxX/CfxQ"/>
</dbReference>
<dbReference type="InterPro" id="IPR003593">
    <property type="entry name" value="AAA+_ATPase"/>
</dbReference>
<dbReference type="Pfam" id="PF00004">
    <property type="entry name" value="AAA"/>
    <property type="match status" value="1"/>
</dbReference>
<dbReference type="EMBL" id="AP026074">
    <property type="protein sequence ID" value="BDM74425.1"/>
    <property type="molecule type" value="Genomic_DNA"/>
</dbReference>
<dbReference type="SUPFAM" id="SSF51126">
    <property type="entry name" value="Pectin lyase-like"/>
    <property type="match status" value="2"/>
</dbReference>
<dbReference type="InterPro" id="IPR003959">
    <property type="entry name" value="ATPase_AAA_core"/>
</dbReference>
<evidence type="ECO:0000256" key="4">
    <source>
        <dbReference type="SAM" id="MobiDB-lite"/>
    </source>
</evidence>
<feature type="region of interest" description="Disordered" evidence="4">
    <location>
        <begin position="492"/>
        <end position="533"/>
    </location>
</feature>
<dbReference type="SMART" id="SM00382">
    <property type="entry name" value="AAA"/>
    <property type="match status" value="1"/>
</dbReference>
<protein>
    <recommendedName>
        <fullName evidence="5">AAA+ ATPase domain-containing protein</fullName>
    </recommendedName>
</protein>
<evidence type="ECO:0000313" key="6">
    <source>
        <dbReference type="EMBL" id="BDM74425.1"/>
    </source>
</evidence>
<dbReference type="InterPro" id="IPR050773">
    <property type="entry name" value="CbxX/CfxQ_RuBisCO_ESX"/>
</dbReference>
<comment type="similarity">
    <text evidence="1">Belongs to the CbxX/CfxQ family.</text>
</comment>
<dbReference type="InterPro" id="IPR006626">
    <property type="entry name" value="PbH1"/>
</dbReference>
<dbReference type="Gene3D" id="3.40.50.300">
    <property type="entry name" value="P-loop containing nucleotide triphosphate hydrolases"/>
    <property type="match status" value="2"/>
</dbReference>
<dbReference type="PANTHER" id="PTHR43392:SF2">
    <property type="entry name" value="AAA-TYPE ATPASE FAMILY PROTEIN _ ANKYRIN REPEAT FAMILY PROTEIN"/>
    <property type="match status" value="1"/>
</dbReference>
<evidence type="ECO:0000256" key="2">
    <source>
        <dbReference type="ARBA" id="ARBA00022741"/>
    </source>
</evidence>
<dbReference type="InterPro" id="IPR039448">
    <property type="entry name" value="Beta_helix"/>
</dbReference>
<sequence>MRIPVERLRPTAPAVECLTVGHAVLVRRKGTDERGGRRSRSWAEGLALDPDHRLVAVDVPAALPPTAWRPVASRLSRDDAGSRGLRLVPVPGSAGELMPAGQWLADRLGTEVLVPAGELVRVDDGSLFVRGDARTGWIRLRPDGPPQWDSRRAPKPQWEDWMVNQSWSPGPSGFCEPLPGGAWLRPASDDLWHEVHRFRLTSVVPCDRKRLCVVLGHPGGSALPLSDVARFWRAVPEEHRGEVRFVGYGPVAAPEEETLGQALSDLLGRPVTVYCGLPVGGPAVTGEPDVHVVCPDGSPGWRPFARELGYLPRRQSGGQVLPPRPVSHRLPVHGLPELSPGVYGYAPDAVLEVTQSGLWMRPPTEPADAHAVRALPLDPTAAKILYDTSSQQSAERMQLLALGALWRLDPATRQSSQVLPAAMATSGTGAPGGQEAPAGSASAGSVPAGSVPAGSAPAGSAPAWSASAASAPAGSAAARLAPGWSVPVGGPSLTGSVPDVGTGPAPEASTAQPSAPADTTAPKPATVTPAAAPATVTPAAAPATVTLEVAPATAPVEDAPATVPEAPAPATVPAAPVAAPVPDPVPVSPAVPDPVPVSPAESVPAVSPPAAPPSAGQSSAAADVPPAQLPAPPPVVRLEADLLPAPAEAEAASAVPAAVPAFAGDAPRPSGGAKPVPDLPEARASGEPAAEGVPKEAAPTAPDDGAAPVGAPGGPGQVAASEPSDGDPRVQPTPRPEACAVPPAGGIDRERDWLRGALRQQYDAAASSLARLLSQSPGLRGDARKPSEDTLTDLVAVRLYLSAEGSKIDAAVRRATVGPHVPLSRCVYEGLRRLPSHRGAGVLRTTVSDAQWQWYRQQRLVTEWGFFPALTGTPCEMPGAVDFLVWSLTARRTVLLEPAVADRVVFLPGTSFKVLDVRQEERREVLLRELSPSEIAPDGTVDLASGPLDEAAVAGLERAAEHWGGREPPGSAAGPLVEQLRQPTRADRHGARRHAGNHPGNHPGKQPGKGVTVVTRQILLVSAQRPGAHRSIAEALSQAGDGALVSVEAGRYEERILLTGAVTVAAQDGPGSVEIHASTGSALVVDSAEVRLSGLVLSGADEQYPVVDLRRGQAAFDDCSISGRAWTALLARDQGTLVARDCTVDNPRGAGIVVTSPGANTVENCQVAEAGSSAVVVAAQGRLTVRGCTLTGSGGNAVCVNGQGHATVEDTTVADSRKPGLVVEEEGSAELRRVVVTGSAGPDAYLTSSAPVTLTDCTFSGAEGESVHIAAGSAPLLRGCTVTGAGRCGVRITGAAKPRLEACEIRDTPLGLVVDANSAPTASDLAVHDAQQVGVLVTGGSAAEFGRLTVVGDAGGVRVLGAARLQLRGGEIELVRGDAVEVGEGGTGRFGELTVRTARGAALKATGAADVVAESSLLHGGGVVVDTDAAVRLDDTVVAASDTDGIRVLNGGSLVAERCRVHGARGHGVRLDATGRGDLRSCTVEGNEGEGIRSDSVEPVRMHDCEVRDNGGPRPNPTREGRSDPANRAGAPPEESDGPGRPDHGARPEPSGQGGNGPLAELEALVGLESVKQEVTGLINLNRMAQRREEMGLPMPPMSRHLVFAGPPGTGKTTVARLYGAVLAELGILGEGHLVEVSRADLVAQIIGGTAIKTTEVCTRALGGVLFIDEAYTLTNQGKGSGPDFGQEAVETLMKLMEDHRDELVVIVAGYSEQMEQFLSSNPGMASRFSRTVEFPNYSPAELVTITRNMCGRHYYELDDSAHEALVRYFEQIPKGATFGNGRVARGVFESMVSNQASRLATAPGTGDAELSRLSAADVPELPGGDDTDPRAPGPDGARGRGSARLSALVGLAELRQALAARLSGLGQLRAEQQPVALTANLVFEGRPGSGRRSVARLYARALAEQGVLTTGVLHRVPLSVFPARWHGQAEAFTAGAFDEAAGGVLLLEADRSFADRPDQERSAVLDAVQRAARAGHDVAVVISGEAPQLAEVLRESPNLAGCFAEYLRFALYGPEELAELVLRRLARHGRAVDDGLRQALGVHFADTAHPEGAYGAHRFADRLAAGAPTRTIRVADLPYGAGAVAAGPAVASAAVPG</sequence>